<organism evidence="1 2">
    <name type="scientific">Sphaerobolus stellatus (strain SS14)</name>
    <dbReference type="NCBI Taxonomy" id="990650"/>
    <lineage>
        <taxon>Eukaryota</taxon>
        <taxon>Fungi</taxon>
        <taxon>Dikarya</taxon>
        <taxon>Basidiomycota</taxon>
        <taxon>Agaricomycotina</taxon>
        <taxon>Agaricomycetes</taxon>
        <taxon>Phallomycetidae</taxon>
        <taxon>Geastrales</taxon>
        <taxon>Sphaerobolaceae</taxon>
        <taxon>Sphaerobolus</taxon>
    </lineage>
</organism>
<dbReference type="Proteomes" id="UP000054279">
    <property type="component" value="Unassembled WGS sequence"/>
</dbReference>
<name>A0A0C9UAW2_SPHS4</name>
<proteinExistence type="predicted"/>
<dbReference type="HOGENOM" id="CLU_2160013_0_0_1"/>
<evidence type="ECO:0000313" key="2">
    <source>
        <dbReference type="Proteomes" id="UP000054279"/>
    </source>
</evidence>
<protein>
    <submittedName>
        <fullName evidence="1">Uncharacterized protein</fullName>
    </submittedName>
</protein>
<accession>A0A0C9UAW2</accession>
<evidence type="ECO:0000313" key="1">
    <source>
        <dbReference type="EMBL" id="KIJ22285.1"/>
    </source>
</evidence>
<sequence length="111" mass="12525">MSRLSIVPLPHPPLPPSNYLHTLALIHPEQHTIIQFFNPRSKSNLLQDVISQGIHTSSPSKSWGWVESLGEDYGQALGTMLFVPHSSPGEEVREIEAAKLELILRYVDLRY</sequence>
<dbReference type="AlphaFoldDB" id="A0A0C9UAW2"/>
<dbReference type="EMBL" id="KN838466">
    <property type="protein sequence ID" value="KIJ22285.1"/>
    <property type="molecule type" value="Genomic_DNA"/>
</dbReference>
<reference evidence="1 2" key="1">
    <citation type="submission" date="2014-06" db="EMBL/GenBank/DDBJ databases">
        <title>Evolutionary Origins and Diversification of the Mycorrhizal Mutualists.</title>
        <authorList>
            <consortium name="DOE Joint Genome Institute"/>
            <consortium name="Mycorrhizal Genomics Consortium"/>
            <person name="Kohler A."/>
            <person name="Kuo A."/>
            <person name="Nagy L.G."/>
            <person name="Floudas D."/>
            <person name="Copeland A."/>
            <person name="Barry K.W."/>
            <person name="Cichocki N."/>
            <person name="Veneault-Fourrey C."/>
            <person name="LaButti K."/>
            <person name="Lindquist E.A."/>
            <person name="Lipzen A."/>
            <person name="Lundell T."/>
            <person name="Morin E."/>
            <person name="Murat C."/>
            <person name="Riley R."/>
            <person name="Ohm R."/>
            <person name="Sun H."/>
            <person name="Tunlid A."/>
            <person name="Henrissat B."/>
            <person name="Grigoriev I.V."/>
            <person name="Hibbett D.S."/>
            <person name="Martin F."/>
        </authorList>
    </citation>
    <scope>NUCLEOTIDE SEQUENCE [LARGE SCALE GENOMIC DNA]</scope>
    <source>
        <strain evidence="1 2">SS14</strain>
    </source>
</reference>
<gene>
    <name evidence="1" type="ORF">M422DRAFT_277355</name>
</gene>
<keyword evidence="2" id="KW-1185">Reference proteome</keyword>